<dbReference type="EMBL" id="JABEBT010000005">
    <property type="protein sequence ID" value="KAF7639405.1"/>
    <property type="molecule type" value="Genomic_DNA"/>
</dbReference>
<reference evidence="1" key="1">
    <citation type="journal article" date="2020" name="Ecol. Evol.">
        <title>Genome structure and content of the rice root-knot nematode (Meloidogyne graminicola).</title>
        <authorList>
            <person name="Phan N.T."/>
            <person name="Danchin E.G.J."/>
            <person name="Klopp C."/>
            <person name="Perfus-Barbeoch L."/>
            <person name="Kozlowski D.K."/>
            <person name="Koutsovoulos G.D."/>
            <person name="Lopez-Roques C."/>
            <person name="Bouchez O."/>
            <person name="Zahm M."/>
            <person name="Besnard G."/>
            <person name="Bellafiore S."/>
        </authorList>
    </citation>
    <scope>NUCLEOTIDE SEQUENCE</scope>
    <source>
        <strain evidence="1">VN-18</strain>
    </source>
</reference>
<evidence type="ECO:0000313" key="2">
    <source>
        <dbReference type="Proteomes" id="UP000605970"/>
    </source>
</evidence>
<keyword evidence="2" id="KW-1185">Reference proteome</keyword>
<accession>A0A8T0A1Z3</accession>
<dbReference type="Proteomes" id="UP000605970">
    <property type="component" value="Unassembled WGS sequence"/>
</dbReference>
<organism evidence="1 2">
    <name type="scientific">Meloidogyne graminicola</name>
    <dbReference type="NCBI Taxonomy" id="189291"/>
    <lineage>
        <taxon>Eukaryota</taxon>
        <taxon>Metazoa</taxon>
        <taxon>Ecdysozoa</taxon>
        <taxon>Nematoda</taxon>
        <taxon>Chromadorea</taxon>
        <taxon>Rhabditida</taxon>
        <taxon>Tylenchina</taxon>
        <taxon>Tylenchomorpha</taxon>
        <taxon>Tylenchoidea</taxon>
        <taxon>Meloidogynidae</taxon>
        <taxon>Meloidogyninae</taxon>
        <taxon>Meloidogyne</taxon>
    </lineage>
</organism>
<comment type="caution">
    <text evidence="1">The sequence shown here is derived from an EMBL/GenBank/DDBJ whole genome shotgun (WGS) entry which is preliminary data.</text>
</comment>
<proteinExistence type="predicted"/>
<protein>
    <submittedName>
        <fullName evidence="1">Uncharacterized protein</fullName>
    </submittedName>
</protein>
<sequence length="25" mass="2675">MMALVLFVAETVPSFGPLLDLIGKL</sequence>
<name>A0A8T0A1Z3_9BILA</name>
<evidence type="ECO:0000313" key="1">
    <source>
        <dbReference type="EMBL" id="KAF7639405.1"/>
    </source>
</evidence>
<gene>
    <name evidence="1" type="ORF">Mgra_00001076</name>
</gene>
<dbReference type="AlphaFoldDB" id="A0A8T0A1Z3"/>